<dbReference type="SUPFAM" id="SSF46785">
    <property type="entry name" value="Winged helix' DNA-binding domain"/>
    <property type="match status" value="1"/>
</dbReference>
<feature type="region of interest" description="Disordered" evidence="1">
    <location>
        <begin position="108"/>
        <end position="144"/>
    </location>
</feature>
<dbReference type="Pfam" id="PF12840">
    <property type="entry name" value="HTH_20"/>
    <property type="match status" value="1"/>
</dbReference>
<evidence type="ECO:0000313" key="2">
    <source>
        <dbReference type="EMBL" id="PFG37546.1"/>
    </source>
</evidence>
<evidence type="ECO:0000313" key="3">
    <source>
        <dbReference type="Proteomes" id="UP000221394"/>
    </source>
</evidence>
<proteinExistence type="predicted"/>
<dbReference type="OrthoDB" id="3399802at2"/>
<dbReference type="Proteomes" id="UP000221394">
    <property type="component" value="Unassembled WGS sequence"/>
</dbReference>
<name>A0A2A9EG00_9MICO</name>
<accession>A0A2A9EG00</accession>
<dbReference type="AlphaFoldDB" id="A0A2A9EG00"/>
<reference evidence="2 3" key="1">
    <citation type="submission" date="2017-10" db="EMBL/GenBank/DDBJ databases">
        <title>Sequencing the genomes of 1000 actinobacteria strains.</title>
        <authorList>
            <person name="Klenk H.-P."/>
        </authorList>
    </citation>
    <scope>NUCLEOTIDE SEQUENCE [LARGE SCALE GENOMIC DNA]</scope>
    <source>
        <strain evidence="2 3">DSM 21574</strain>
    </source>
</reference>
<protein>
    <submittedName>
        <fullName evidence="2">Putative ArsR family transcriptional regulator</fullName>
    </submittedName>
</protein>
<evidence type="ECO:0000256" key="1">
    <source>
        <dbReference type="SAM" id="MobiDB-lite"/>
    </source>
</evidence>
<dbReference type="EMBL" id="PDJH01000001">
    <property type="protein sequence ID" value="PFG37546.1"/>
    <property type="molecule type" value="Genomic_DNA"/>
</dbReference>
<comment type="caution">
    <text evidence="2">The sequence shown here is derived from an EMBL/GenBank/DDBJ whole genome shotgun (WGS) entry which is preliminary data.</text>
</comment>
<keyword evidence="3" id="KW-1185">Reference proteome</keyword>
<dbReference type="InterPro" id="IPR036390">
    <property type="entry name" value="WH_DNA-bd_sf"/>
</dbReference>
<dbReference type="InterPro" id="IPR036388">
    <property type="entry name" value="WH-like_DNA-bd_sf"/>
</dbReference>
<gene>
    <name evidence="2" type="ORF">ATL41_2313</name>
</gene>
<sequence>MQVLDVLTAQPEPCTVAAIATALGQHGNTVREHLDALVDARLAQRHRAPARGRGRPAWLYETSVRQRDVSDGAVEYAALASVLADTIARTSSDPAGDAIAAGRRWGAELVRTRRPQSPDDGPEAPGENDVRAGDAPPPVAQTDDAAARREVVALLDDLGFAPSTDDAAADVALRRCPLLEAAYRHPDVVCGVHLGLARGALETLGAPTDGTALFPFAEKGACRLLLAGGDPFREAEKTLATDLPDEGGALA</sequence>
<dbReference type="Gene3D" id="1.10.10.10">
    <property type="entry name" value="Winged helix-like DNA-binding domain superfamily/Winged helix DNA-binding domain"/>
    <property type="match status" value="1"/>
</dbReference>
<organism evidence="2 3">
    <name type="scientific">Flavimobilis soli</name>
    <dbReference type="NCBI Taxonomy" id="442709"/>
    <lineage>
        <taxon>Bacteria</taxon>
        <taxon>Bacillati</taxon>
        <taxon>Actinomycetota</taxon>
        <taxon>Actinomycetes</taxon>
        <taxon>Micrococcales</taxon>
        <taxon>Jonesiaceae</taxon>
        <taxon>Flavimobilis</taxon>
    </lineage>
</organism>